<organism evidence="2 3">
    <name type="scientific">Streptacidiphilus jeojiensis</name>
    <dbReference type="NCBI Taxonomy" id="3229225"/>
    <lineage>
        <taxon>Bacteria</taxon>
        <taxon>Bacillati</taxon>
        <taxon>Actinomycetota</taxon>
        <taxon>Actinomycetes</taxon>
        <taxon>Kitasatosporales</taxon>
        <taxon>Streptomycetaceae</taxon>
        <taxon>Streptacidiphilus</taxon>
    </lineage>
</organism>
<comment type="caution">
    <text evidence="2">The sequence shown here is derived from an EMBL/GenBank/DDBJ whole genome shotgun (WGS) entry which is preliminary data.</text>
</comment>
<evidence type="ECO:0000313" key="3">
    <source>
        <dbReference type="Proteomes" id="UP001592581"/>
    </source>
</evidence>
<name>A0ABV6XN83_9ACTN</name>
<reference evidence="2 3" key="1">
    <citation type="submission" date="2024-06" db="EMBL/GenBank/DDBJ databases">
        <authorList>
            <person name="Lee S.D."/>
        </authorList>
    </citation>
    <scope>NUCLEOTIDE SEQUENCE [LARGE SCALE GENOMIC DNA]</scope>
    <source>
        <strain evidence="2 3">N1-10</strain>
    </source>
</reference>
<accession>A0ABV6XN83</accession>
<dbReference type="EMBL" id="JBEUKS010000005">
    <property type="protein sequence ID" value="MFC1439670.1"/>
    <property type="molecule type" value="Genomic_DNA"/>
</dbReference>
<dbReference type="InterPro" id="IPR045425">
    <property type="entry name" value="DUF6508"/>
</dbReference>
<dbReference type="Pfam" id="PF20118">
    <property type="entry name" value="DUF6508"/>
    <property type="match status" value="1"/>
</dbReference>
<dbReference type="Proteomes" id="UP001592581">
    <property type="component" value="Unassembled WGS sequence"/>
</dbReference>
<feature type="region of interest" description="Disordered" evidence="1">
    <location>
        <begin position="1"/>
        <end position="24"/>
    </location>
</feature>
<dbReference type="RefSeq" id="WP_380565640.1">
    <property type="nucleotide sequence ID" value="NZ_JBEUKS010000005.1"/>
</dbReference>
<keyword evidence="3" id="KW-1185">Reference proteome</keyword>
<sequence>MGRLLRWDPAAPVPARPGEGDPGDAALLDGLRRDRTDGWETLAANVRDWQVQDDDYLWTEGRRQPDGSWQLGYPVYSGRVDSIRSALDSVGAVTPAYHWMTFAPPQLSREETCSPADAVRLATHFVRGERYGDGTIGSALLDGTLFAVAEALVGWYREGEAHSG</sequence>
<evidence type="ECO:0000313" key="2">
    <source>
        <dbReference type="EMBL" id="MFC1439670.1"/>
    </source>
</evidence>
<evidence type="ECO:0000256" key="1">
    <source>
        <dbReference type="SAM" id="MobiDB-lite"/>
    </source>
</evidence>
<protein>
    <submittedName>
        <fullName evidence="2">DUF6508 domain-containing protein</fullName>
    </submittedName>
</protein>
<proteinExistence type="predicted"/>
<gene>
    <name evidence="2" type="ORF">ABUW04_15535</name>
</gene>